<protein>
    <submittedName>
        <fullName evidence="1">TIGR04076 family protein</fullName>
    </submittedName>
</protein>
<dbReference type="OrthoDB" id="1711134at2"/>
<dbReference type="STRING" id="1120996.SAMN02746066_02082"/>
<dbReference type="RefSeq" id="WP_073287179.1">
    <property type="nucleotide sequence ID" value="NZ_FRCP01000010.1"/>
</dbReference>
<accession>A0A1M7J1J3</accession>
<sequence>MSKVKISVTESRCRGGYLKKGDIFIVDDLCPPICHELWNNIYPSLYALKNGATLDYGTERRRMFEAKCPDEGRVCIHCEVIE</sequence>
<dbReference type="AlphaFoldDB" id="A0A1M7J1J3"/>
<keyword evidence="2" id="KW-1185">Reference proteome</keyword>
<gene>
    <name evidence="1" type="ORF">SAMN02746066_02082</name>
</gene>
<dbReference type="NCBIfam" id="TIGR04076">
    <property type="entry name" value="TIGR04076 family protein"/>
    <property type="match status" value="1"/>
</dbReference>
<organism evidence="1 2">
    <name type="scientific">Anaerosporobacter mobilis DSM 15930</name>
    <dbReference type="NCBI Taxonomy" id="1120996"/>
    <lineage>
        <taxon>Bacteria</taxon>
        <taxon>Bacillati</taxon>
        <taxon>Bacillota</taxon>
        <taxon>Clostridia</taxon>
        <taxon>Lachnospirales</taxon>
        <taxon>Lachnospiraceae</taxon>
        <taxon>Anaerosporobacter</taxon>
    </lineage>
</organism>
<evidence type="ECO:0000313" key="1">
    <source>
        <dbReference type="EMBL" id="SHM46798.1"/>
    </source>
</evidence>
<name>A0A1M7J1J3_9FIRM</name>
<dbReference type="InterPro" id="IPR023811">
    <property type="entry name" value="CHP04076"/>
</dbReference>
<evidence type="ECO:0000313" key="2">
    <source>
        <dbReference type="Proteomes" id="UP000184038"/>
    </source>
</evidence>
<reference evidence="1 2" key="1">
    <citation type="submission" date="2016-11" db="EMBL/GenBank/DDBJ databases">
        <authorList>
            <person name="Jaros S."/>
            <person name="Januszkiewicz K."/>
            <person name="Wedrychowicz H."/>
        </authorList>
    </citation>
    <scope>NUCLEOTIDE SEQUENCE [LARGE SCALE GENOMIC DNA]</scope>
    <source>
        <strain evidence="1 2">DSM 15930</strain>
    </source>
</reference>
<dbReference type="Proteomes" id="UP000184038">
    <property type="component" value="Unassembled WGS sequence"/>
</dbReference>
<proteinExistence type="predicted"/>
<dbReference type="EMBL" id="FRCP01000010">
    <property type="protein sequence ID" value="SHM46798.1"/>
    <property type="molecule type" value="Genomic_DNA"/>
</dbReference>